<proteinExistence type="predicted"/>
<organism evidence="3">
    <name type="scientific">Sesamum latifolium</name>
    <dbReference type="NCBI Taxonomy" id="2727402"/>
    <lineage>
        <taxon>Eukaryota</taxon>
        <taxon>Viridiplantae</taxon>
        <taxon>Streptophyta</taxon>
        <taxon>Embryophyta</taxon>
        <taxon>Tracheophyta</taxon>
        <taxon>Spermatophyta</taxon>
        <taxon>Magnoliopsida</taxon>
        <taxon>eudicotyledons</taxon>
        <taxon>Gunneridae</taxon>
        <taxon>Pentapetalae</taxon>
        <taxon>asterids</taxon>
        <taxon>lamiids</taxon>
        <taxon>Lamiales</taxon>
        <taxon>Pedaliaceae</taxon>
        <taxon>Sesamum</taxon>
    </lineage>
</organism>
<sequence length="145" mass="16515">MFLEKDFPSDSRRDEILLEESSEVSHETSETASAPIIPTDSVPVVRRSARVTQPPDKYGFVGLTSQLDNDPKTYEKLMSDIDSNKWLEAMKFKMDSMGSYQVWILVDPPKCVKPLGCKWVYKRKFGADREVTTFKAKLVAKGFTQ</sequence>
<reference evidence="3" key="1">
    <citation type="submission" date="2020-06" db="EMBL/GenBank/DDBJ databases">
        <authorList>
            <person name="Li T."/>
            <person name="Hu X."/>
            <person name="Zhang T."/>
            <person name="Song X."/>
            <person name="Zhang H."/>
            <person name="Dai N."/>
            <person name="Sheng W."/>
            <person name="Hou X."/>
            <person name="Wei L."/>
        </authorList>
    </citation>
    <scope>NUCLEOTIDE SEQUENCE</scope>
    <source>
        <strain evidence="3">KEN1</strain>
        <tissue evidence="3">Leaf</tissue>
    </source>
</reference>
<feature type="region of interest" description="Disordered" evidence="1">
    <location>
        <begin position="1"/>
        <end position="38"/>
    </location>
</feature>
<evidence type="ECO:0000313" key="3">
    <source>
        <dbReference type="EMBL" id="KAL0412285.1"/>
    </source>
</evidence>
<dbReference type="AlphaFoldDB" id="A0AAW2U4Y8"/>
<feature type="compositionally biased region" description="Basic and acidic residues" evidence="1">
    <location>
        <begin position="1"/>
        <end position="16"/>
    </location>
</feature>
<evidence type="ECO:0000259" key="2">
    <source>
        <dbReference type="Pfam" id="PF07727"/>
    </source>
</evidence>
<dbReference type="EMBL" id="JACGWN010000013">
    <property type="protein sequence ID" value="KAL0412285.1"/>
    <property type="molecule type" value="Genomic_DNA"/>
</dbReference>
<comment type="caution">
    <text evidence="3">The sequence shown here is derived from an EMBL/GenBank/DDBJ whole genome shotgun (WGS) entry which is preliminary data.</text>
</comment>
<feature type="domain" description="Reverse transcriptase Ty1/copia-type" evidence="2">
    <location>
        <begin position="100"/>
        <end position="145"/>
    </location>
</feature>
<evidence type="ECO:0000256" key="1">
    <source>
        <dbReference type="SAM" id="MobiDB-lite"/>
    </source>
</evidence>
<dbReference type="Pfam" id="PF07727">
    <property type="entry name" value="RVT_2"/>
    <property type="match status" value="1"/>
</dbReference>
<dbReference type="InterPro" id="IPR013103">
    <property type="entry name" value="RVT_2"/>
</dbReference>
<protein>
    <recommendedName>
        <fullName evidence="2">Reverse transcriptase Ty1/copia-type domain-containing protein</fullName>
    </recommendedName>
</protein>
<reference evidence="3" key="2">
    <citation type="journal article" date="2024" name="Plant">
        <title>Genomic evolution and insights into agronomic trait innovations of Sesamum species.</title>
        <authorList>
            <person name="Miao H."/>
            <person name="Wang L."/>
            <person name="Qu L."/>
            <person name="Liu H."/>
            <person name="Sun Y."/>
            <person name="Le M."/>
            <person name="Wang Q."/>
            <person name="Wei S."/>
            <person name="Zheng Y."/>
            <person name="Lin W."/>
            <person name="Duan Y."/>
            <person name="Cao H."/>
            <person name="Xiong S."/>
            <person name="Wang X."/>
            <person name="Wei L."/>
            <person name="Li C."/>
            <person name="Ma Q."/>
            <person name="Ju M."/>
            <person name="Zhao R."/>
            <person name="Li G."/>
            <person name="Mu C."/>
            <person name="Tian Q."/>
            <person name="Mei H."/>
            <person name="Zhang T."/>
            <person name="Gao T."/>
            <person name="Zhang H."/>
        </authorList>
    </citation>
    <scope>NUCLEOTIDE SEQUENCE</scope>
    <source>
        <strain evidence="3">KEN1</strain>
    </source>
</reference>
<name>A0AAW2U4Y8_9LAMI</name>
<accession>A0AAW2U4Y8</accession>
<gene>
    <name evidence="3" type="ORF">Slati_3818200</name>
</gene>